<keyword evidence="3 6" id="KW-0812">Transmembrane</keyword>
<dbReference type="GO" id="GO:0005886">
    <property type="term" value="C:plasma membrane"/>
    <property type="evidence" value="ECO:0007669"/>
    <property type="project" value="UniProtKB-SubCell"/>
</dbReference>
<reference evidence="7" key="1">
    <citation type="submission" date="2018-05" db="EMBL/GenBank/DDBJ databases">
        <authorList>
            <person name="Lanie J.A."/>
            <person name="Ng W.-L."/>
            <person name="Kazmierczak K.M."/>
            <person name="Andrzejewski T.M."/>
            <person name="Davidsen T.M."/>
            <person name="Wayne K.J."/>
            <person name="Tettelin H."/>
            <person name="Glass J.I."/>
            <person name="Rusch D."/>
            <person name="Podicherti R."/>
            <person name="Tsui H.-C.T."/>
            <person name="Winkler M.E."/>
        </authorList>
    </citation>
    <scope>NUCLEOTIDE SEQUENCE</scope>
</reference>
<dbReference type="Pfam" id="PF01810">
    <property type="entry name" value="LysE"/>
    <property type="match status" value="1"/>
</dbReference>
<name>A0A382JKB7_9ZZZZ</name>
<dbReference type="AlphaFoldDB" id="A0A382JKB7"/>
<evidence type="ECO:0000256" key="2">
    <source>
        <dbReference type="ARBA" id="ARBA00022475"/>
    </source>
</evidence>
<proteinExistence type="predicted"/>
<dbReference type="PANTHER" id="PTHR30086">
    <property type="entry name" value="ARGININE EXPORTER PROTEIN ARGO"/>
    <property type="match status" value="1"/>
</dbReference>
<organism evidence="7">
    <name type="scientific">marine metagenome</name>
    <dbReference type="NCBI Taxonomy" id="408172"/>
    <lineage>
        <taxon>unclassified sequences</taxon>
        <taxon>metagenomes</taxon>
        <taxon>ecological metagenomes</taxon>
    </lineage>
</organism>
<feature type="transmembrane region" description="Helical" evidence="6">
    <location>
        <begin position="105"/>
        <end position="129"/>
    </location>
</feature>
<feature type="transmembrane region" description="Helical" evidence="6">
    <location>
        <begin position="69"/>
        <end position="89"/>
    </location>
</feature>
<gene>
    <name evidence="7" type="ORF">METZ01_LOCUS265708</name>
</gene>
<protein>
    <recommendedName>
        <fullName evidence="8">LysE family translocator</fullName>
    </recommendedName>
</protein>
<keyword evidence="4 6" id="KW-1133">Transmembrane helix</keyword>
<keyword evidence="2" id="KW-1003">Cell membrane</keyword>
<dbReference type="GO" id="GO:0015171">
    <property type="term" value="F:amino acid transmembrane transporter activity"/>
    <property type="evidence" value="ECO:0007669"/>
    <property type="project" value="TreeGrafter"/>
</dbReference>
<evidence type="ECO:0008006" key="8">
    <source>
        <dbReference type="Google" id="ProtNLM"/>
    </source>
</evidence>
<sequence length="131" mass="14314">MFFSVAIAHLLAVMSPGPDTAITFQQSLNHGRLAGVYTAAGIGLGLFMHCLLAISGISLLIYNTDEARFFIKCLGASYLIFLGITYFIGNNSNPINKNIIFNNPFIIGLVTNILNVKAFMFIVSLFTFIDL</sequence>
<dbReference type="EMBL" id="UINC01075047">
    <property type="protein sequence ID" value="SVC12854.1"/>
    <property type="molecule type" value="Genomic_DNA"/>
</dbReference>
<dbReference type="InterPro" id="IPR001123">
    <property type="entry name" value="LeuE-type"/>
</dbReference>
<evidence type="ECO:0000256" key="1">
    <source>
        <dbReference type="ARBA" id="ARBA00004651"/>
    </source>
</evidence>
<evidence type="ECO:0000313" key="7">
    <source>
        <dbReference type="EMBL" id="SVC12854.1"/>
    </source>
</evidence>
<evidence type="ECO:0000256" key="4">
    <source>
        <dbReference type="ARBA" id="ARBA00022989"/>
    </source>
</evidence>
<feature type="transmembrane region" description="Helical" evidence="6">
    <location>
        <begin position="37"/>
        <end position="62"/>
    </location>
</feature>
<evidence type="ECO:0000256" key="3">
    <source>
        <dbReference type="ARBA" id="ARBA00022692"/>
    </source>
</evidence>
<keyword evidence="5 6" id="KW-0472">Membrane</keyword>
<comment type="subcellular location">
    <subcellularLocation>
        <location evidence="1">Cell membrane</location>
        <topology evidence="1">Multi-pass membrane protein</topology>
    </subcellularLocation>
</comment>
<evidence type="ECO:0000256" key="5">
    <source>
        <dbReference type="ARBA" id="ARBA00023136"/>
    </source>
</evidence>
<accession>A0A382JKB7</accession>
<feature type="non-terminal residue" evidence="7">
    <location>
        <position position="131"/>
    </location>
</feature>
<evidence type="ECO:0000256" key="6">
    <source>
        <dbReference type="SAM" id="Phobius"/>
    </source>
</evidence>
<dbReference type="PANTHER" id="PTHR30086:SF17">
    <property type="entry name" value="LYSE FAMILY TRANSLOCATOR"/>
    <property type="match status" value="1"/>
</dbReference>